<dbReference type="EMBL" id="KL142373">
    <property type="protein sequence ID" value="KDR79227.1"/>
    <property type="molecule type" value="Genomic_DNA"/>
</dbReference>
<feature type="non-terminal residue" evidence="2">
    <location>
        <position position="88"/>
    </location>
</feature>
<feature type="domain" description="Protein kinase" evidence="1">
    <location>
        <begin position="1"/>
        <end position="88"/>
    </location>
</feature>
<dbReference type="GO" id="GO:0005524">
    <property type="term" value="F:ATP binding"/>
    <property type="evidence" value="ECO:0007669"/>
    <property type="project" value="InterPro"/>
</dbReference>
<protein>
    <recommendedName>
        <fullName evidence="1">Protein kinase domain-containing protein</fullName>
    </recommendedName>
</protein>
<dbReference type="Proteomes" id="UP000027222">
    <property type="component" value="Unassembled WGS sequence"/>
</dbReference>
<name>A0A067TA26_GALM3</name>
<feature type="non-terminal residue" evidence="2">
    <location>
        <position position="1"/>
    </location>
</feature>
<dbReference type="HOGENOM" id="CLU_138921_2_1_1"/>
<evidence type="ECO:0000313" key="2">
    <source>
        <dbReference type="EMBL" id="KDR79227.1"/>
    </source>
</evidence>
<reference evidence="3" key="1">
    <citation type="journal article" date="2014" name="Proc. Natl. Acad. Sci. U.S.A.">
        <title>Extensive sampling of basidiomycete genomes demonstrates inadequacy of the white-rot/brown-rot paradigm for wood decay fungi.</title>
        <authorList>
            <person name="Riley R."/>
            <person name="Salamov A.A."/>
            <person name="Brown D.W."/>
            <person name="Nagy L.G."/>
            <person name="Floudas D."/>
            <person name="Held B.W."/>
            <person name="Levasseur A."/>
            <person name="Lombard V."/>
            <person name="Morin E."/>
            <person name="Otillar R."/>
            <person name="Lindquist E.A."/>
            <person name="Sun H."/>
            <person name="LaButti K.M."/>
            <person name="Schmutz J."/>
            <person name="Jabbour D."/>
            <person name="Luo H."/>
            <person name="Baker S.E."/>
            <person name="Pisabarro A.G."/>
            <person name="Walton J.D."/>
            <person name="Blanchette R.A."/>
            <person name="Henrissat B."/>
            <person name="Martin F."/>
            <person name="Cullen D."/>
            <person name="Hibbett D.S."/>
            <person name="Grigoriev I.V."/>
        </authorList>
    </citation>
    <scope>NUCLEOTIDE SEQUENCE [LARGE SCALE GENOMIC DNA]</scope>
    <source>
        <strain evidence="3">CBS 339.88</strain>
    </source>
</reference>
<dbReference type="SUPFAM" id="SSF56112">
    <property type="entry name" value="Protein kinase-like (PK-like)"/>
    <property type="match status" value="1"/>
</dbReference>
<dbReference type="Gene3D" id="1.10.510.10">
    <property type="entry name" value="Transferase(Phosphotransferase) domain 1"/>
    <property type="match status" value="1"/>
</dbReference>
<dbReference type="InterPro" id="IPR000719">
    <property type="entry name" value="Prot_kinase_dom"/>
</dbReference>
<keyword evidence="3" id="KW-1185">Reference proteome</keyword>
<dbReference type="InterPro" id="IPR040976">
    <property type="entry name" value="Pkinase_fungal"/>
</dbReference>
<organism evidence="2 3">
    <name type="scientific">Galerina marginata (strain CBS 339.88)</name>
    <dbReference type="NCBI Taxonomy" id="685588"/>
    <lineage>
        <taxon>Eukaryota</taxon>
        <taxon>Fungi</taxon>
        <taxon>Dikarya</taxon>
        <taxon>Basidiomycota</taxon>
        <taxon>Agaricomycotina</taxon>
        <taxon>Agaricomycetes</taxon>
        <taxon>Agaricomycetidae</taxon>
        <taxon>Agaricales</taxon>
        <taxon>Agaricineae</taxon>
        <taxon>Strophariaceae</taxon>
        <taxon>Galerina</taxon>
    </lineage>
</organism>
<dbReference type="AlphaFoldDB" id="A0A067TA26"/>
<evidence type="ECO:0000313" key="3">
    <source>
        <dbReference type="Proteomes" id="UP000027222"/>
    </source>
</evidence>
<evidence type="ECO:0000259" key="1">
    <source>
        <dbReference type="PROSITE" id="PS50011"/>
    </source>
</evidence>
<dbReference type="OrthoDB" id="5569250at2759"/>
<sequence>HAFLWKHHVEHGDPSLSNLMYDPDTQCGVLSDFDLSVLQWEPRVTGTEKMGSVPFMALEILTEDYWEGKVQRCYHHELESFIWILVYV</sequence>
<gene>
    <name evidence="2" type="ORF">GALMADRAFT_25577</name>
</gene>
<dbReference type="PROSITE" id="PS50011">
    <property type="entry name" value="PROTEIN_KINASE_DOM"/>
    <property type="match status" value="1"/>
</dbReference>
<accession>A0A067TA26</accession>
<proteinExistence type="predicted"/>
<dbReference type="Pfam" id="PF17667">
    <property type="entry name" value="Pkinase_fungal"/>
    <property type="match status" value="1"/>
</dbReference>
<dbReference type="GO" id="GO:0004672">
    <property type="term" value="F:protein kinase activity"/>
    <property type="evidence" value="ECO:0007669"/>
    <property type="project" value="InterPro"/>
</dbReference>
<dbReference type="InterPro" id="IPR011009">
    <property type="entry name" value="Kinase-like_dom_sf"/>
</dbReference>